<dbReference type="STRING" id="1215338.A0A059JGJ5"/>
<dbReference type="OMA" id="LCGQEWP"/>
<evidence type="ECO:0000313" key="2">
    <source>
        <dbReference type="EMBL" id="KDB26778.1"/>
    </source>
</evidence>
<evidence type="ECO:0000259" key="1">
    <source>
        <dbReference type="PROSITE" id="PS50181"/>
    </source>
</evidence>
<feature type="domain" description="F-box" evidence="1">
    <location>
        <begin position="1"/>
        <end position="45"/>
    </location>
</feature>
<gene>
    <name evidence="2" type="ORF">H109_01455</name>
</gene>
<dbReference type="InterPro" id="IPR001810">
    <property type="entry name" value="F-box_dom"/>
</dbReference>
<comment type="caution">
    <text evidence="2">The sequence shown here is derived from an EMBL/GenBank/DDBJ whole genome shotgun (WGS) entry which is preliminary data.</text>
</comment>
<organism evidence="2 3">
    <name type="scientific">Trichophyton interdigitale (strain MR816)</name>
    <dbReference type="NCBI Taxonomy" id="1215338"/>
    <lineage>
        <taxon>Eukaryota</taxon>
        <taxon>Fungi</taxon>
        <taxon>Dikarya</taxon>
        <taxon>Ascomycota</taxon>
        <taxon>Pezizomycotina</taxon>
        <taxon>Eurotiomycetes</taxon>
        <taxon>Eurotiomycetidae</taxon>
        <taxon>Onygenales</taxon>
        <taxon>Arthrodermataceae</taxon>
        <taxon>Trichophyton</taxon>
    </lineage>
</organism>
<reference evidence="2 3" key="1">
    <citation type="submission" date="2014-02" db="EMBL/GenBank/DDBJ databases">
        <title>The Genome Sequence of Trichophyton interdigitale MR816.</title>
        <authorList>
            <consortium name="The Broad Institute Genomics Platform"/>
            <person name="Cuomo C.A."/>
            <person name="White T.C."/>
            <person name="Graser Y."/>
            <person name="Martinez-Rossi N."/>
            <person name="Heitman J."/>
            <person name="Young S.K."/>
            <person name="Zeng Q."/>
            <person name="Gargeya S."/>
            <person name="Abouelleil A."/>
            <person name="Alvarado L."/>
            <person name="Chapman S.B."/>
            <person name="Gainer-Dewar J."/>
            <person name="Goldberg J."/>
            <person name="Griggs A."/>
            <person name="Gujja S."/>
            <person name="Hansen M."/>
            <person name="Howarth C."/>
            <person name="Imamovic A."/>
            <person name="Larimer J."/>
            <person name="Martinez D."/>
            <person name="Murphy C."/>
            <person name="Pearson M.D."/>
            <person name="Persinoti G."/>
            <person name="Poon T."/>
            <person name="Priest M."/>
            <person name="Roberts A.D."/>
            <person name="Saif S."/>
            <person name="Shea T.D."/>
            <person name="Sykes S.N."/>
            <person name="Wortman J."/>
            <person name="Nusbaum C."/>
            <person name="Birren B."/>
        </authorList>
    </citation>
    <scope>NUCLEOTIDE SEQUENCE [LARGE SCALE GENOMIC DNA]</scope>
    <source>
        <strain evidence="2 3">MR816</strain>
    </source>
</reference>
<evidence type="ECO:0000313" key="3">
    <source>
        <dbReference type="Proteomes" id="UP000024533"/>
    </source>
</evidence>
<dbReference type="EMBL" id="AOKY01000105">
    <property type="protein sequence ID" value="KDB26778.1"/>
    <property type="molecule type" value="Genomic_DNA"/>
</dbReference>
<keyword evidence="3" id="KW-1185">Reference proteome</keyword>
<dbReference type="Proteomes" id="UP000024533">
    <property type="component" value="Unassembled WGS sequence"/>
</dbReference>
<sequence>MLTELPPELFSDIISRVEDRLDLKYLSEVSKRLNELTIPFLYKSILITTGRKTNGIIKAHQRAGVLHYTKDVQVANDGSDEYWLDPENQSQMLTECPFSGWEALPIHQYPDFFEELKALEYESTTGLTSAELEDKKRWIDSEPEARFSKIVSYMELRRRVLSILIRCQEGKLRSFRWDRGSIIPLEILGDGGYLPTRQLSIETLVICSHGAYGCHIYDTHLFKGLKRLTWEDMGYSFPLATEAEDIERLRDCLASVSHQLVYLSLGLKWWEYSFHNPDDEKATISQEIIKAGPGPDGKRFQFQNLEHLSLLGFNFEYNAVDIVGDLNPATLNTLTIRLCGQEWPNFLDRLNASETPFNLTTVEILSWEDPESASHENEDIVRFVNGCQQLENFYVAVRDQDGALGLWQALLRHRDSLKAFVYYTDPSVGTDPDPTPFHVNNVSFSKPHNLDMDTAWNPLRYLNLEFLGLSYDFEYLFPVLAPVTENKHLKVLLIRRIETWVIDGLKAVENPKERKNSQDDGHDAANDNNFLDFDELVRWAFGPQGFQSLQMIGVGDFSDSVKPCKNALLCRKSNPECERVFPGRNYRFVTRYDRTQQELFRKYASAMVACPTKYIEAWSWS</sequence>
<proteinExistence type="predicted"/>
<dbReference type="OrthoDB" id="4173402at2759"/>
<name>A0A059JGJ5_TRIIM</name>
<dbReference type="PROSITE" id="PS50181">
    <property type="entry name" value="FBOX"/>
    <property type="match status" value="1"/>
</dbReference>
<accession>A0A059JGJ5</accession>
<dbReference type="HOGENOM" id="CLU_017138_1_1_1"/>
<dbReference type="AlphaFoldDB" id="A0A059JGJ5"/>
<protein>
    <recommendedName>
        <fullName evidence="1">F-box domain-containing protein</fullName>
    </recommendedName>
</protein>